<dbReference type="Proteomes" id="UP000789525">
    <property type="component" value="Unassembled WGS sequence"/>
</dbReference>
<evidence type="ECO:0000313" key="1">
    <source>
        <dbReference type="EMBL" id="CAG8755088.1"/>
    </source>
</evidence>
<protein>
    <submittedName>
        <fullName evidence="1">17073_t:CDS:1</fullName>
    </submittedName>
</protein>
<sequence>MNVIWEEEVVPPIQNLFVRVVGILRAKGRVPDKTFKHDGTQRPPIALVAVPLHQKDFRGNIIRSSDRRLSAVGFPGCNLVLARDVEQALVIPRIMLLVEPSRQSKVGQFDVAFSVDQNVVGLDISVWERGKR</sequence>
<proteinExistence type="predicted"/>
<feature type="non-terminal residue" evidence="1">
    <location>
        <position position="132"/>
    </location>
</feature>
<evidence type="ECO:0000313" key="2">
    <source>
        <dbReference type="Proteomes" id="UP000789525"/>
    </source>
</evidence>
<comment type="caution">
    <text evidence="1">The sequence shown here is derived from an EMBL/GenBank/DDBJ whole genome shotgun (WGS) entry which is preliminary data.</text>
</comment>
<reference evidence="1" key="1">
    <citation type="submission" date="2021-06" db="EMBL/GenBank/DDBJ databases">
        <authorList>
            <person name="Kallberg Y."/>
            <person name="Tangrot J."/>
            <person name="Rosling A."/>
        </authorList>
    </citation>
    <scope>NUCLEOTIDE SEQUENCE</scope>
    <source>
        <strain evidence="1">CL356</strain>
    </source>
</reference>
<name>A0ACA9QKW6_9GLOM</name>
<accession>A0ACA9QKW6</accession>
<keyword evidence="2" id="KW-1185">Reference proteome</keyword>
<dbReference type="EMBL" id="CAJVPT010055383">
    <property type="protein sequence ID" value="CAG8755088.1"/>
    <property type="molecule type" value="Genomic_DNA"/>
</dbReference>
<organism evidence="1 2">
    <name type="scientific">Acaulospora colombiana</name>
    <dbReference type="NCBI Taxonomy" id="27376"/>
    <lineage>
        <taxon>Eukaryota</taxon>
        <taxon>Fungi</taxon>
        <taxon>Fungi incertae sedis</taxon>
        <taxon>Mucoromycota</taxon>
        <taxon>Glomeromycotina</taxon>
        <taxon>Glomeromycetes</taxon>
        <taxon>Diversisporales</taxon>
        <taxon>Acaulosporaceae</taxon>
        <taxon>Acaulospora</taxon>
    </lineage>
</organism>
<gene>
    <name evidence="1" type="ORF">ACOLOM_LOCUS12912</name>
</gene>